<dbReference type="InterPro" id="IPR015655">
    <property type="entry name" value="PP2C"/>
</dbReference>
<dbReference type="InterPro" id="IPR036457">
    <property type="entry name" value="PPM-type-like_dom_sf"/>
</dbReference>
<comment type="caution">
    <text evidence="2">The sequence shown here is derived from an EMBL/GenBank/DDBJ whole genome shotgun (WGS) entry which is preliminary data.</text>
</comment>
<dbReference type="GO" id="GO:0004722">
    <property type="term" value="F:protein serine/threonine phosphatase activity"/>
    <property type="evidence" value="ECO:0007669"/>
    <property type="project" value="InterPro"/>
</dbReference>
<dbReference type="PANTHER" id="PTHR13832:SF827">
    <property type="entry name" value="PROTEIN PHOSPHATASE 1L"/>
    <property type="match status" value="1"/>
</dbReference>
<reference evidence="2 3" key="1">
    <citation type="journal article" date="2015" name="Nature">
        <title>rRNA introns, odd ribosomes, and small enigmatic genomes across a large radiation of phyla.</title>
        <authorList>
            <person name="Brown C.T."/>
            <person name="Hug L.A."/>
            <person name="Thomas B.C."/>
            <person name="Sharon I."/>
            <person name="Castelle C.J."/>
            <person name="Singh A."/>
            <person name="Wilkins M.J."/>
            <person name="Williams K.H."/>
            <person name="Banfield J.F."/>
        </authorList>
    </citation>
    <scope>NUCLEOTIDE SEQUENCE [LARGE SCALE GENOMIC DNA]</scope>
</reference>
<dbReference type="PROSITE" id="PS51746">
    <property type="entry name" value="PPM_2"/>
    <property type="match status" value="1"/>
</dbReference>
<organism evidence="2 3">
    <name type="scientific">Candidatus Uhrbacteria bacterium GW2011_GWE2_45_35</name>
    <dbReference type="NCBI Taxonomy" id="1618993"/>
    <lineage>
        <taxon>Bacteria</taxon>
        <taxon>Candidatus Uhriibacteriota</taxon>
    </lineage>
</organism>
<dbReference type="Pfam" id="PF00481">
    <property type="entry name" value="PP2C"/>
    <property type="match status" value="1"/>
</dbReference>
<dbReference type="InterPro" id="IPR001932">
    <property type="entry name" value="PPM-type_phosphatase-like_dom"/>
</dbReference>
<evidence type="ECO:0000313" key="3">
    <source>
        <dbReference type="Proteomes" id="UP000034354"/>
    </source>
</evidence>
<sequence>MSCADFCAEFSLQGPRKVMQDRVGVRWQDGVLLAVVCDGCGHEGQQAAEIAVNSLLRNLPENGGQNHRETIRRVFAMTSQEIRDQTDCATTATAVWLSLGQLSAAYVGDSEVRALPYRGNFLQLTPALHHPYEPTEKARIEAAGGKVVGDRLFVRIEDRPYRFGLSRCLGGARYDGLVTAEPDFFSLANGMLRQAEHLLIGSDGLHGTLDDASITHREFRARVSGRSLADKAQSLSSFLAELHPGDNIAGFLIDPRPFVSV</sequence>
<protein>
    <recommendedName>
        <fullName evidence="1">PPM-type phosphatase domain-containing protein</fullName>
    </recommendedName>
</protein>
<evidence type="ECO:0000313" key="2">
    <source>
        <dbReference type="EMBL" id="KKU08381.1"/>
    </source>
</evidence>
<dbReference type="SMART" id="SM00332">
    <property type="entry name" value="PP2Cc"/>
    <property type="match status" value="1"/>
</dbReference>
<name>A0A0G1MJ35_9BACT</name>
<dbReference type="PANTHER" id="PTHR13832">
    <property type="entry name" value="PROTEIN PHOSPHATASE 2C"/>
    <property type="match status" value="1"/>
</dbReference>
<dbReference type="EMBL" id="LCKW01000018">
    <property type="protein sequence ID" value="KKU08381.1"/>
    <property type="molecule type" value="Genomic_DNA"/>
</dbReference>
<dbReference type="STRING" id="1618993.UX09_C0018G0008"/>
<accession>A0A0G1MJ35</accession>
<dbReference type="Proteomes" id="UP000034354">
    <property type="component" value="Unassembled WGS sequence"/>
</dbReference>
<feature type="domain" description="PPM-type phosphatase" evidence="1">
    <location>
        <begin position="6"/>
        <end position="255"/>
    </location>
</feature>
<evidence type="ECO:0000259" key="1">
    <source>
        <dbReference type="PROSITE" id="PS51746"/>
    </source>
</evidence>
<gene>
    <name evidence="2" type="ORF">UX09_C0018G0008</name>
</gene>
<dbReference type="Gene3D" id="3.60.40.10">
    <property type="entry name" value="PPM-type phosphatase domain"/>
    <property type="match status" value="1"/>
</dbReference>
<dbReference type="CDD" id="cd00143">
    <property type="entry name" value="PP2Cc"/>
    <property type="match status" value="1"/>
</dbReference>
<proteinExistence type="predicted"/>
<dbReference type="AlphaFoldDB" id="A0A0G1MJ35"/>
<dbReference type="SUPFAM" id="SSF81606">
    <property type="entry name" value="PP2C-like"/>
    <property type="match status" value="1"/>
</dbReference>